<proteinExistence type="predicted"/>
<dbReference type="InterPro" id="IPR029016">
    <property type="entry name" value="GAF-like_dom_sf"/>
</dbReference>
<dbReference type="SMART" id="SM00387">
    <property type="entry name" value="HATPase_c"/>
    <property type="match status" value="1"/>
</dbReference>
<evidence type="ECO:0000256" key="3">
    <source>
        <dbReference type="ARBA" id="ARBA00022553"/>
    </source>
</evidence>
<protein>
    <recommendedName>
        <fullName evidence="2">histidine kinase</fullName>
        <ecNumber evidence="2">2.7.13.3</ecNumber>
    </recommendedName>
</protein>
<evidence type="ECO:0000259" key="7">
    <source>
        <dbReference type="PROSITE" id="PS50109"/>
    </source>
</evidence>
<accession>A0A6B8KFT2</accession>
<dbReference type="CDD" id="cd00082">
    <property type="entry name" value="HisKA"/>
    <property type="match status" value="1"/>
</dbReference>
<name>A0A6B8KFT2_9HYPH</name>
<dbReference type="SMART" id="SM00448">
    <property type="entry name" value="REC"/>
    <property type="match status" value="1"/>
</dbReference>
<dbReference type="AlphaFoldDB" id="A0A6B8KFT2"/>
<dbReference type="NCBIfam" id="TIGR00229">
    <property type="entry name" value="sensory_box"/>
    <property type="match status" value="1"/>
</dbReference>
<evidence type="ECO:0000256" key="4">
    <source>
        <dbReference type="ARBA" id="ARBA00022679"/>
    </source>
</evidence>
<dbReference type="SUPFAM" id="SSF55781">
    <property type="entry name" value="GAF domain-like"/>
    <property type="match status" value="1"/>
</dbReference>
<evidence type="ECO:0000256" key="1">
    <source>
        <dbReference type="ARBA" id="ARBA00000085"/>
    </source>
</evidence>
<dbReference type="Pfam" id="PF02518">
    <property type="entry name" value="HATPase_c"/>
    <property type="match status" value="1"/>
</dbReference>
<comment type="catalytic activity">
    <reaction evidence="1">
        <text>ATP + protein L-histidine = ADP + protein N-phospho-L-histidine.</text>
        <dbReference type="EC" id="2.7.13.3"/>
    </reaction>
</comment>
<dbReference type="CDD" id="cd00130">
    <property type="entry name" value="PAS"/>
    <property type="match status" value="1"/>
</dbReference>
<evidence type="ECO:0000313" key="12">
    <source>
        <dbReference type="Proteomes" id="UP000309061"/>
    </source>
</evidence>
<dbReference type="Pfam" id="PF13185">
    <property type="entry name" value="GAF_2"/>
    <property type="match status" value="1"/>
</dbReference>
<dbReference type="RefSeq" id="WP_136495636.1">
    <property type="nucleotide sequence ID" value="NZ_CP046052.1"/>
</dbReference>
<dbReference type="SUPFAM" id="SSF52172">
    <property type="entry name" value="CheY-like"/>
    <property type="match status" value="1"/>
</dbReference>
<feature type="domain" description="PAC" evidence="10">
    <location>
        <begin position="392"/>
        <end position="446"/>
    </location>
</feature>
<evidence type="ECO:0000313" key="11">
    <source>
        <dbReference type="EMBL" id="QGM45353.1"/>
    </source>
</evidence>
<dbReference type="InterPro" id="IPR036890">
    <property type="entry name" value="HATPase_C_sf"/>
</dbReference>
<dbReference type="PROSITE" id="PS50110">
    <property type="entry name" value="RESPONSE_REGULATORY"/>
    <property type="match status" value="1"/>
</dbReference>
<dbReference type="PROSITE" id="PS50109">
    <property type="entry name" value="HIS_KIN"/>
    <property type="match status" value="1"/>
</dbReference>
<feature type="domain" description="Histidine kinase" evidence="7">
    <location>
        <begin position="457"/>
        <end position="676"/>
    </location>
</feature>
<dbReference type="Gene3D" id="1.10.287.130">
    <property type="match status" value="1"/>
</dbReference>
<dbReference type="Gene3D" id="3.30.450.40">
    <property type="match status" value="1"/>
</dbReference>
<evidence type="ECO:0000256" key="5">
    <source>
        <dbReference type="ARBA" id="ARBA00022777"/>
    </source>
</evidence>
<keyword evidence="4" id="KW-0808">Transferase</keyword>
<dbReference type="InterPro" id="IPR011006">
    <property type="entry name" value="CheY-like_superfamily"/>
</dbReference>
<dbReference type="KEGG" id="mhey:H2LOC_006385"/>
<dbReference type="SUPFAM" id="SSF55785">
    <property type="entry name" value="PYP-like sensor domain (PAS domain)"/>
    <property type="match status" value="2"/>
</dbReference>
<dbReference type="OrthoDB" id="9796100at2"/>
<dbReference type="InterPro" id="IPR013656">
    <property type="entry name" value="PAS_4"/>
</dbReference>
<organism evidence="11 12">
    <name type="scientific">Methylocystis heyeri</name>
    <dbReference type="NCBI Taxonomy" id="391905"/>
    <lineage>
        <taxon>Bacteria</taxon>
        <taxon>Pseudomonadati</taxon>
        <taxon>Pseudomonadota</taxon>
        <taxon>Alphaproteobacteria</taxon>
        <taxon>Hyphomicrobiales</taxon>
        <taxon>Methylocystaceae</taxon>
        <taxon>Methylocystis</taxon>
    </lineage>
</organism>
<dbReference type="GO" id="GO:0000155">
    <property type="term" value="F:phosphorelay sensor kinase activity"/>
    <property type="evidence" value="ECO:0007669"/>
    <property type="project" value="InterPro"/>
</dbReference>
<evidence type="ECO:0000256" key="2">
    <source>
        <dbReference type="ARBA" id="ARBA00012438"/>
    </source>
</evidence>
<sequence>MPEHVAWLRGQREALEAAINGAPLQVSLDALVRTAIHGLGEETRAAFYLSDGARTSLHHVVGMSADYARMVDGLKIGPESLACGLATHTGQPVVTGDVTKDTRWEPWLWLADRFDYRGCWSFPIHSSAGKMIGTLAVYSRCPREPAPRDRELCAILTNTASIIISQYSESQARKQAEEALRESEERFRLFMDNSPTIAWVKDEDGRYVYFSRAFEQRFGVRFSEWRNRTDAELWPPDVAAEFRRSDEDVLAAGRAMEIASETPGPDGDRLHWLVTKFPFRDAAGRRYVGGIGLEITERKRAETELSESLERERLRAEELETLLDLAPIGVSIALDPEGANIRGNRAQVELFGLRPGAQLSMTSPEPPPIVVLQDGRPLVTEELPMQRAVRGETVDGQIIDVKTRDRIVTVLVKATPLFDEARRPRGAIGAFLDITPLKQAEQALREADRRKDRFLATLAHELRNPLAPIYNAIHVLGRRHGGVGDPDAELLDVMRRQVEHLVRLVDDLLEISRISRGKIELRREAVDMSATLRDALETCRPLIEKKGHAVAIGGLSEPLGVYGDPARLVQIMANVLGNAAKYTRPGGRIAVELGREEGSAIFRVRDSGVGIAPDMLGSVFELFAQIDNGADCAEGGLGIGLALVRDLVDLHGGSVQAHSDGPGKGSEFTVRLPLCGGSPVPEAAADDDVASLARPQRVLVIDDEPDVGDSLGLLLESLGAAVCVAYDGPSGVAAVREFKPRIVFIDLGMPAMDGFETARRIREGHPGGRYTLVAVTGWGQAEDRIRTRMAGFDVHLTKPASTREIRALLQEADSI</sequence>
<dbReference type="SMART" id="SM00388">
    <property type="entry name" value="HisKA"/>
    <property type="match status" value="1"/>
</dbReference>
<dbReference type="SMART" id="SM00091">
    <property type="entry name" value="PAS"/>
    <property type="match status" value="2"/>
</dbReference>
<dbReference type="InterPro" id="IPR004358">
    <property type="entry name" value="Sig_transdc_His_kin-like_C"/>
</dbReference>
<dbReference type="PANTHER" id="PTHR43547">
    <property type="entry name" value="TWO-COMPONENT HISTIDINE KINASE"/>
    <property type="match status" value="1"/>
</dbReference>
<dbReference type="Gene3D" id="3.40.50.2300">
    <property type="match status" value="1"/>
</dbReference>
<dbReference type="InterPro" id="IPR005467">
    <property type="entry name" value="His_kinase_dom"/>
</dbReference>
<evidence type="ECO:0000259" key="9">
    <source>
        <dbReference type="PROSITE" id="PS50112"/>
    </source>
</evidence>
<dbReference type="PROSITE" id="PS50112">
    <property type="entry name" value="PAS"/>
    <property type="match status" value="1"/>
</dbReference>
<dbReference type="Proteomes" id="UP000309061">
    <property type="component" value="Chromosome"/>
</dbReference>
<dbReference type="Gene3D" id="3.30.450.20">
    <property type="entry name" value="PAS domain"/>
    <property type="match status" value="2"/>
</dbReference>
<keyword evidence="12" id="KW-1185">Reference proteome</keyword>
<evidence type="ECO:0000259" key="10">
    <source>
        <dbReference type="PROSITE" id="PS50113"/>
    </source>
</evidence>
<dbReference type="PRINTS" id="PR00344">
    <property type="entry name" value="BCTRLSENSOR"/>
</dbReference>
<dbReference type="InterPro" id="IPR003594">
    <property type="entry name" value="HATPase_dom"/>
</dbReference>
<keyword evidence="5" id="KW-0418">Kinase</keyword>
<dbReference type="InterPro" id="IPR036097">
    <property type="entry name" value="HisK_dim/P_sf"/>
</dbReference>
<dbReference type="InterPro" id="IPR000014">
    <property type="entry name" value="PAS"/>
</dbReference>
<feature type="domain" description="PAS" evidence="9">
    <location>
        <begin position="183"/>
        <end position="253"/>
    </location>
</feature>
<dbReference type="Gene3D" id="3.30.565.10">
    <property type="entry name" value="Histidine kinase-like ATPase, C-terminal domain"/>
    <property type="match status" value="1"/>
</dbReference>
<gene>
    <name evidence="11" type="ORF">H2LOC_006385</name>
</gene>
<dbReference type="InterPro" id="IPR001789">
    <property type="entry name" value="Sig_transdc_resp-reg_receiver"/>
</dbReference>
<dbReference type="Pfam" id="PF00072">
    <property type="entry name" value="Response_reg"/>
    <property type="match status" value="1"/>
</dbReference>
<feature type="domain" description="PAC" evidence="10">
    <location>
        <begin position="254"/>
        <end position="307"/>
    </location>
</feature>
<feature type="modified residue" description="4-aspartylphosphate" evidence="6">
    <location>
        <position position="746"/>
    </location>
</feature>
<dbReference type="FunFam" id="3.30.565.10:FF:000006">
    <property type="entry name" value="Sensor histidine kinase WalK"/>
    <property type="match status" value="1"/>
</dbReference>
<evidence type="ECO:0000256" key="6">
    <source>
        <dbReference type="PROSITE-ProRule" id="PRU00169"/>
    </source>
</evidence>
<dbReference type="InterPro" id="IPR000700">
    <property type="entry name" value="PAS-assoc_C"/>
</dbReference>
<dbReference type="EC" id="2.7.13.3" evidence="2"/>
<dbReference type="SUPFAM" id="SSF47384">
    <property type="entry name" value="Homodimeric domain of signal transducing histidine kinase"/>
    <property type="match status" value="1"/>
</dbReference>
<reference evidence="11 12" key="1">
    <citation type="submission" date="2019-11" db="EMBL/GenBank/DDBJ databases">
        <title>The genome sequence of Methylocystis heyeri.</title>
        <authorList>
            <person name="Oshkin I.Y."/>
            <person name="Miroshnikov K."/>
            <person name="Dedysh S.N."/>
        </authorList>
    </citation>
    <scope>NUCLEOTIDE SEQUENCE [LARGE SCALE GENOMIC DNA]</scope>
    <source>
        <strain evidence="11 12">H2</strain>
    </source>
</reference>
<dbReference type="InterPro" id="IPR035965">
    <property type="entry name" value="PAS-like_dom_sf"/>
</dbReference>
<dbReference type="SMART" id="SM00065">
    <property type="entry name" value="GAF"/>
    <property type="match status" value="1"/>
</dbReference>
<dbReference type="Pfam" id="PF08448">
    <property type="entry name" value="PAS_4"/>
    <property type="match status" value="2"/>
</dbReference>
<dbReference type="InterPro" id="IPR003018">
    <property type="entry name" value="GAF"/>
</dbReference>
<dbReference type="PANTHER" id="PTHR43547:SF2">
    <property type="entry name" value="HYBRID SIGNAL TRANSDUCTION HISTIDINE KINASE C"/>
    <property type="match status" value="1"/>
</dbReference>
<dbReference type="EMBL" id="CP046052">
    <property type="protein sequence ID" value="QGM45353.1"/>
    <property type="molecule type" value="Genomic_DNA"/>
</dbReference>
<keyword evidence="3 6" id="KW-0597">Phosphoprotein</keyword>
<dbReference type="PROSITE" id="PS50113">
    <property type="entry name" value="PAC"/>
    <property type="match status" value="2"/>
</dbReference>
<evidence type="ECO:0000259" key="8">
    <source>
        <dbReference type="PROSITE" id="PS50110"/>
    </source>
</evidence>
<dbReference type="InterPro" id="IPR003661">
    <property type="entry name" value="HisK_dim/P_dom"/>
</dbReference>
<feature type="domain" description="Response regulatory" evidence="8">
    <location>
        <begin position="697"/>
        <end position="813"/>
    </location>
</feature>
<dbReference type="SUPFAM" id="SSF55874">
    <property type="entry name" value="ATPase domain of HSP90 chaperone/DNA topoisomerase II/histidine kinase"/>
    <property type="match status" value="1"/>
</dbReference>
<dbReference type="Pfam" id="PF00512">
    <property type="entry name" value="HisKA"/>
    <property type="match status" value="1"/>
</dbReference>